<name>A0A3G4ZV57_9VIRU</name>
<accession>A0A3G4ZV57</accession>
<reference evidence="1" key="1">
    <citation type="submission" date="2018-10" db="EMBL/GenBank/DDBJ databases">
        <title>Hidden diversity of soil giant viruses.</title>
        <authorList>
            <person name="Schulz F."/>
            <person name="Alteio L."/>
            <person name="Goudeau D."/>
            <person name="Ryan E.M."/>
            <person name="Malmstrom R.R."/>
            <person name="Blanchard J."/>
            <person name="Woyke T."/>
        </authorList>
    </citation>
    <scope>NUCLEOTIDE SEQUENCE</scope>
    <source>
        <strain evidence="1">BAV1</strain>
    </source>
</reference>
<evidence type="ECO:0000313" key="1">
    <source>
        <dbReference type="EMBL" id="AYV77309.1"/>
    </source>
</evidence>
<protein>
    <submittedName>
        <fullName evidence="1">Uncharacterized protein</fullName>
    </submittedName>
</protein>
<dbReference type="EMBL" id="MK072029">
    <property type="protein sequence ID" value="AYV77309.1"/>
    <property type="molecule type" value="Genomic_DNA"/>
</dbReference>
<organism evidence="1">
    <name type="scientific">Barrevirus sp</name>
    <dbReference type="NCBI Taxonomy" id="2487763"/>
    <lineage>
        <taxon>Viruses</taxon>
        <taxon>Varidnaviria</taxon>
        <taxon>Bamfordvirae</taxon>
        <taxon>Nucleocytoviricota</taxon>
        <taxon>Megaviricetes</taxon>
        <taxon>Imitervirales</taxon>
        <taxon>Mimiviridae</taxon>
        <taxon>Klosneuvirinae</taxon>
    </lineage>
</organism>
<proteinExistence type="predicted"/>
<sequence>MDSYHKYLKYKSKYLKLKLMHVNQQGGNLDLLIASITPETDLSTIKFDNLPENFNEIWSSVGLFEGRKNCGIYLSKQYPDRLIKCVDKYSNEIKVILLILKEGEKENIISDIMPKIYNIYHSTNASFIEMEKINGGSVCQFIRDYINDYFKDINEDIYNIYLLLKPTSEYLWAFTNKEVVPFIDLNPNELIILKEYLEYFNNYSSKLYSYLINNIMSEDISFVDGKENSISTLADHRLYLDELHGLNFTDNLIEDIKRVEPVFGDWEDFPAKEQIYKLLRQIEWTGIPLSRIINDQKDKYIDIYNKLQGFINTDMKIKSINIEDIRKAKDTVTKILSLKPVNYHYFMTLIKGLNDQVGPAIKNIIEQINLSDYYLQKDAHVVQTDRSMNNWLLQTSPINHKYMGKYWSTNKLGNNYFFIKLIDFDQYEINVTTIKEYQVNNDCGYGKLTTIMRSFASGPVIELLSQTSFNKVDPDFLKVISRDWLITDYANFYDSFTLGTKP</sequence>
<gene>
    <name evidence="1" type="ORF">Barrevirus32_5</name>
</gene>